<feature type="region of interest" description="Disordered" evidence="1">
    <location>
        <begin position="1"/>
        <end position="23"/>
    </location>
</feature>
<proteinExistence type="predicted"/>
<sequence>MELTAAAAAGHRGGDPCHWRTPRDHPSPAASGYYDLVFARLVVPVVSFFKKGGLLVAKELVELDDQLILFLREVTSFEVRSQEGTRASPRPGVPMAHEAFLGREGKPREGKGREEMAEGSRQQQQVAAGGVIIMVC</sequence>
<feature type="compositionally biased region" description="Basic and acidic residues" evidence="1">
    <location>
        <begin position="12"/>
        <end position="23"/>
    </location>
</feature>
<dbReference type="Gramene" id="OPUNC11G04740.2">
    <property type="protein sequence ID" value="OPUNC11G04740.2"/>
    <property type="gene ID" value="OPUNC11G04740"/>
</dbReference>
<dbReference type="EnsemblPlants" id="OPUNC11G04740.2">
    <property type="protein sequence ID" value="OPUNC11G04740.2"/>
    <property type="gene ID" value="OPUNC11G04740"/>
</dbReference>
<keyword evidence="3" id="KW-1185">Reference proteome</keyword>
<feature type="compositionally biased region" description="Basic and acidic residues" evidence="1">
    <location>
        <begin position="100"/>
        <end position="118"/>
    </location>
</feature>
<reference evidence="2" key="2">
    <citation type="submission" date="2018-05" db="EMBL/GenBank/DDBJ databases">
        <title>OpunRS2 (Oryza punctata Reference Sequence Version 2).</title>
        <authorList>
            <person name="Zhang J."/>
            <person name="Kudrna D."/>
            <person name="Lee S."/>
            <person name="Talag J."/>
            <person name="Welchert J."/>
            <person name="Wing R.A."/>
        </authorList>
    </citation>
    <scope>NUCLEOTIDE SEQUENCE [LARGE SCALE GENOMIC DNA]</scope>
</reference>
<dbReference type="Proteomes" id="UP000026962">
    <property type="component" value="Chromosome 11"/>
</dbReference>
<organism evidence="2">
    <name type="scientific">Oryza punctata</name>
    <name type="common">Red rice</name>
    <dbReference type="NCBI Taxonomy" id="4537"/>
    <lineage>
        <taxon>Eukaryota</taxon>
        <taxon>Viridiplantae</taxon>
        <taxon>Streptophyta</taxon>
        <taxon>Embryophyta</taxon>
        <taxon>Tracheophyta</taxon>
        <taxon>Spermatophyta</taxon>
        <taxon>Magnoliopsida</taxon>
        <taxon>Liliopsida</taxon>
        <taxon>Poales</taxon>
        <taxon>Poaceae</taxon>
        <taxon>BOP clade</taxon>
        <taxon>Oryzoideae</taxon>
        <taxon>Oryzeae</taxon>
        <taxon>Oryzinae</taxon>
        <taxon>Oryza</taxon>
    </lineage>
</organism>
<evidence type="ECO:0000256" key="1">
    <source>
        <dbReference type="SAM" id="MobiDB-lite"/>
    </source>
</evidence>
<evidence type="ECO:0000313" key="3">
    <source>
        <dbReference type="Proteomes" id="UP000026962"/>
    </source>
</evidence>
<accession>A0A0E0MD53</accession>
<evidence type="ECO:0000313" key="2">
    <source>
        <dbReference type="EnsemblPlants" id="OPUNC11G04740.2"/>
    </source>
</evidence>
<reference evidence="2" key="1">
    <citation type="submission" date="2015-04" db="UniProtKB">
        <authorList>
            <consortium name="EnsemblPlants"/>
        </authorList>
    </citation>
    <scope>IDENTIFICATION</scope>
</reference>
<protein>
    <submittedName>
        <fullName evidence="2">Uncharacterized protein</fullName>
    </submittedName>
</protein>
<name>A0A0E0MD53_ORYPU</name>
<dbReference type="AlphaFoldDB" id="A0A0E0MD53"/>
<dbReference type="HOGENOM" id="CLU_1878781_0_0_1"/>
<feature type="region of interest" description="Disordered" evidence="1">
    <location>
        <begin position="80"/>
        <end position="121"/>
    </location>
</feature>